<dbReference type="SUPFAM" id="SSF51045">
    <property type="entry name" value="WW domain"/>
    <property type="match status" value="1"/>
</dbReference>
<dbReference type="OrthoDB" id="548295at2759"/>
<dbReference type="CDD" id="cd00201">
    <property type="entry name" value="WW"/>
    <property type="match status" value="1"/>
</dbReference>
<feature type="region of interest" description="Disordered" evidence="1">
    <location>
        <begin position="1171"/>
        <end position="1202"/>
    </location>
</feature>
<dbReference type="Pfam" id="PF00397">
    <property type="entry name" value="WW"/>
    <property type="match status" value="1"/>
</dbReference>
<feature type="compositionally biased region" description="Basic and acidic residues" evidence="1">
    <location>
        <begin position="478"/>
        <end position="504"/>
    </location>
</feature>
<dbReference type="InterPro" id="IPR036020">
    <property type="entry name" value="WW_dom_sf"/>
</dbReference>
<feature type="compositionally biased region" description="Basic and acidic residues" evidence="1">
    <location>
        <begin position="1185"/>
        <end position="1194"/>
    </location>
</feature>
<evidence type="ECO:0000313" key="4">
    <source>
        <dbReference type="Proteomes" id="UP000605846"/>
    </source>
</evidence>
<dbReference type="Proteomes" id="UP000605846">
    <property type="component" value="Unassembled WGS sequence"/>
</dbReference>
<gene>
    <name evidence="3" type="ORF">EC973_002111</name>
</gene>
<feature type="region of interest" description="Disordered" evidence="1">
    <location>
        <begin position="304"/>
        <end position="378"/>
    </location>
</feature>
<accession>A0A8H7BSU4</accession>
<feature type="compositionally biased region" description="Basic and acidic residues" evidence="1">
    <location>
        <begin position="348"/>
        <end position="370"/>
    </location>
</feature>
<feature type="compositionally biased region" description="Basic and acidic residues" evidence="1">
    <location>
        <begin position="1"/>
        <end position="23"/>
    </location>
</feature>
<dbReference type="SMART" id="SM00456">
    <property type="entry name" value="WW"/>
    <property type="match status" value="1"/>
</dbReference>
<feature type="compositionally biased region" description="Basic and acidic residues" evidence="1">
    <location>
        <begin position="875"/>
        <end position="884"/>
    </location>
</feature>
<feature type="compositionally biased region" description="Basic and acidic residues" evidence="1">
    <location>
        <begin position="761"/>
        <end position="822"/>
    </location>
</feature>
<dbReference type="PROSITE" id="PS01159">
    <property type="entry name" value="WW_DOMAIN_1"/>
    <property type="match status" value="1"/>
</dbReference>
<dbReference type="Gene3D" id="2.20.70.10">
    <property type="match status" value="1"/>
</dbReference>
<feature type="region of interest" description="Disordered" evidence="1">
    <location>
        <begin position="1"/>
        <end position="30"/>
    </location>
</feature>
<reference evidence="3" key="1">
    <citation type="submission" date="2020-01" db="EMBL/GenBank/DDBJ databases">
        <title>Genome Sequencing of Three Apophysomyces-Like Fungal Strains Confirms a Novel Fungal Genus in the Mucoromycota with divergent Burkholderia-like Endosymbiotic Bacteria.</title>
        <authorList>
            <person name="Stajich J.E."/>
            <person name="Macias A.M."/>
            <person name="Carter-House D."/>
            <person name="Lovett B."/>
            <person name="Kasson L.R."/>
            <person name="Berry K."/>
            <person name="Grigoriev I."/>
            <person name="Chang Y."/>
            <person name="Spatafora J."/>
            <person name="Kasson M.T."/>
        </authorList>
    </citation>
    <scope>NUCLEOTIDE SEQUENCE</scope>
    <source>
        <strain evidence="3">NRRL A-21654</strain>
    </source>
</reference>
<name>A0A8H7BSU4_9FUNG</name>
<organism evidence="3 4">
    <name type="scientific">Apophysomyces ossiformis</name>
    <dbReference type="NCBI Taxonomy" id="679940"/>
    <lineage>
        <taxon>Eukaryota</taxon>
        <taxon>Fungi</taxon>
        <taxon>Fungi incertae sedis</taxon>
        <taxon>Mucoromycota</taxon>
        <taxon>Mucoromycotina</taxon>
        <taxon>Mucoromycetes</taxon>
        <taxon>Mucorales</taxon>
        <taxon>Mucorineae</taxon>
        <taxon>Mucoraceae</taxon>
        <taxon>Apophysomyces</taxon>
    </lineage>
</organism>
<dbReference type="EMBL" id="JABAYA010000156">
    <property type="protein sequence ID" value="KAF7723314.1"/>
    <property type="molecule type" value="Genomic_DNA"/>
</dbReference>
<feature type="compositionally biased region" description="Basic and acidic residues" evidence="1">
    <location>
        <begin position="670"/>
        <end position="735"/>
    </location>
</feature>
<comment type="caution">
    <text evidence="3">The sequence shown here is derived from an EMBL/GenBank/DDBJ whole genome shotgun (WGS) entry which is preliminary data.</text>
</comment>
<protein>
    <recommendedName>
        <fullName evidence="2">WW domain-containing protein</fullName>
    </recommendedName>
</protein>
<feature type="compositionally biased region" description="Basic and acidic residues" evidence="1">
    <location>
        <begin position="645"/>
        <end position="662"/>
    </location>
</feature>
<dbReference type="InterPro" id="IPR001202">
    <property type="entry name" value="WW_dom"/>
</dbReference>
<evidence type="ECO:0000259" key="2">
    <source>
        <dbReference type="PROSITE" id="PS50020"/>
    </source>
</evidence>
<feature type="compositionally biased region" description="Low complexity" evidence="1">
    <location>
        <begin position="518"/>
        <end position="530"/>
    </location>
</feature>
<evidence type="ECO:0000256" key="1">
    <source>
        <dbReference type="SAM" id="MobiDB-lite"/>
    </source>
</evidence>
<evidence type="ECO:0000313" key="3">
    <source>
        <dbReference type="EMBL" id="KAF7723314.1"/>
    </source>
</evidence>
<feature type="region of interest" description="Disordered" evidence="1">
    <location>
        <begin position="592"/>
        <end position="888"/>
    </location>
</feature>
<keyword evidence="4" id="KW-1185">Reference proteome</keyword>
<feature type="domain" description="WW" evidence="2">
    <location>
        <begin position="440"/>
        <end position="473"/>
    </location>
</feature>
<dbReference type="AlphaFoldDB" id="A0A8H7BSU4"/>
<dbReference type="PROSITE" id="PS50020">
    <property type="entry name" value="WW_DOMAIN_2"/>
    <property type="match status" value="1"/>
</dbReference>
<feature type="compositionally biased region" description="Basic and acidic residues" evidence="1">
    <location>
        <begin position="831"/>
        <end position="868"/>
    </location>
</feature>
<sequence length="1202" mass="140169">MDQNDHEKRSVFERLGRARAERQSHHRPYNAYAARDNDRSGYRFTRQYQNERYSPFDIGLRDVYVPSSRKEDLPARRTASREWAEPDVYKPESLIITNISSGDNSSFPRRIVTRQTEAEIGSGSTLDKNRITSAGSRIEDKGPLEERGATIKAAMKPITKPLKDSPLRYKETEEGTEDTILLSDRKMSAGAALANETESRDALSTMCTIASSHFPTEERCVPEHYPRENTSSSKAKPGQNNLNQANAILDENPASGSDPVKAATGIERSDSNWEIEKADVGSPKKDKIHRSTIVSNIGASFLTNAPAEVDEDEEKGIIPPDWTRDSDDEEVLSYDVSESLKQNPSTGKSEDKVIATDRLEDKTDSRESSEPRSQFHLGEDYLSVKDNGFPTKSLDRSISSKERTVQEGADIEQERNSTHFLAVENDTDLGIDVFAGISANVLPHPWQAIMSSKGDIYYYNPDSKISTWERPSMQEQTMCKDDRCKENATENDYSKPELPVEDKQQLTPSSENTEKSLQCVVQQQRQQQTQPEVADTLPQRVELIRQEEDMNRLNYYNYSKSMKLEANQLRESEMIERGEHLRLKRDTCQIKRSRPLEDTTGRINLRDEGATKKRSIQSADNNVSEKLAAQGRQKKRERDAEDADWQDRFEDGNPMKKNRSSERTAVPKIINEEQPRSRLQHDKTLETGRSSSRTDIEKREHREREKLEARFSKGYQEEKSRDSLKKNEKEPRQKQQEPVLVQYNRERDTKGPRTNTESDDEMLRCRRQENAGAQHTKEPEVELPRSKKADDDDIFKCRRYEEMRSQRSIERELEKSRSKKNDEEEILKRRRYEETRSQRSREREPEKSRNRKTDDGEILEWRRCEKTGSQHSRGHQPEMSRCNKDDEEITLKRRRYGETQLQHNIELEENRPKYRREEQYDIIRRKGEERFHPKLSREPDDEEERRMRELRFRQPSQDHMHHESYIYREQQFDHARHEQKLPYSPRQDMYRFYPEQHAVARDRMDMKRTHLNDIPLKSDNRSFHCIEARNSDYDPRLSGADRLYQHSFSFVTRPSPAVIVAPRPEWYREYSTPIGQLPRPPLGPAAEQWYGGPVSPVRPPTGPAIDWQGRFLPSFKSTCEYYHEDHHSGPSVSSFTQGYPSHVSNASYVSHEWPEEEVIEGERRVVYLEDDDVESPPSYGRSSGHHNDKMELRLPHTRRRQW</sequence>
<proteinExistence type="predicted"/>
<feature type="region of interest" description="Disordered" evidence="1">
    <location>
        <begin position="471"/>
        <end position="534"/>
    </location>
</feature>
<feature type="compositionally biased region" description="Basic and acidic residues" evidence="1">
    <location>
        <begin position="592"/>
        <end position="611"/>
    </location>
</feature>